<sequence length="64" mass="7460">MVRTQRRKYNQWIPPHPTPCFCLLLVSKDTSNAMHYAIQLIYIYIYICDGPSSMLRRVLGVCLA</sequence>
<organism evidence="1 2">
    <name type="scientific">Nelumbo nucifera</name>
    <name type="common">Sacred lotus</name>
    <dbReference type="NCBI Taxonomy" id="4432"/>
    <lineage>
        <taxon>Eukaryota</taxon>
        <taxon>Viridiplantae</taxon>
        <taxon>Streptophyta</taxon>
        <taxon>Embryophyta</taxon>
        <taxon>Tracheophyta</taxon>
        <taxon>Spermatophyta</taxon>
        <taxon>Magnoliopsida</taxon>
        <taxon>Proteales</taxon>
        <taxon>Nelumbonaceae</taxon>
        <taxon>Nelumbo</taxon>
    </lineage>
</organism>
<dbReference type="EMBL" id="DUZY01000002">
    <property type="protein sequence ID" value="DAD26162.1"/>
    <property type="molecule type" value="Genomic_DNA"/>
</dbReference>
<proteinExistence type="predicted"/>
<accession>A0A822Y1N1</accession>
<gene>
    <name evidence="1" type="ORF">HUJ06_027630</name>
</gene>
<dbReference type="Proteomes" id="UP000607653">
    <property type="component" value="Unassembled WGS sequence"/>
</dbReference>
<dbReference type="AlphaFoldDB" id="A0A822Y1N1"/>
<comment type="caution">
    <text evidence="1">The sequence shown here is derived from an EMBL/GenBank/DDBJ whole genome shotgun (WGS) entry which is preliminary data.</text>
</comment>
<protein>
    <submittedName>
        <fullName evidence="1">Uncharacterized protein</fullName>
    </submittedName>
</protein>
<name>A0A822Y1N1_NELNU</name>
<evidence type="ECO:0000313" key="1">
    <source>
        <dbReference type="EMBL" id="DAD26162.1"/>
    </source>
</evidence>
<keyword evidence="2" id="KW-1185">Reference proteome</keyword>
<evidence type="ECO:0000313" key="2">
    <source>
        <dbReference type="Proteomes" id="UP000607653"/>
    </source>
</evidence>
<reference evidence="1 2" key="1">
    <citation type="journal article" date="2020" name="Mol. Biol. Evol.">
        <title>Distinct Expression and Methylation Patterns for Genes with Different Fates following a Single Whole-Genome Duplication in Flowering Plants.</title>
        <authorList>
            <person name="Shi T."/>
            <person name="Rahmani R.S."/>
            <person name="Gugger P.F."/>
            <person name="Wang M."/>
            <person name="Li H."/>
            <person name="Zhang Y."/>
            <person name="Li Z."/>
            <person name="Wang Q."/>
            <person name="Van de Peer Y."/>
            <person name="Marchal K."/>
            <person name="Chen J."/>
        </authorList>
    </citation>
    <scope>NUCLEOTIDE SEQUENCE [LARGE SCALE GENOMIC DNA]</scope>
    <source>
        <tissue evidence="1">Leaf</tissue>
    </source>
</reference>